<dbReference type="SMART" id="SM00355">
    <property type="entry name" value="ZnF_C2H2"/>
    <property type="match status" value="10"/>
</dbReference>
<reference evidence="12" key="1">
    <citation type="submission" date="2022-07" db="EMBL/GenBank/DDBJ databases">
        <title>Genome Sequence of Leucocoprinus birnbaumii.</title>
        <authorList>
            <person name="Buettner E."/>
        </authorList>
    </citation>
    <scope>NUCLEOTIDE SEQUENCE</scope>
    <source>
        <strain evidence="12">VT141</strain>
    </source>
</reference>
<keyword evidence="5" id="KW-0862">Zinc</keyword>
<feature type="domain" description="C2H2-type" evidence="11">
    <location>
        <begin position="317"/>
        <end position="347"/>
    </location>
</feature>
<evidence type="ECO:0000259" key="11">
    <source>
        <dbReference type="PROSITE" id="PS50157"/>
    </source>
</evidence>
<dbReference type="SUPFAM" id="SSF57667">
    <property type="entry name" value="beta-beta-alpha zinc fingers"/>
    <property type="match status" value="5"/>
</dbReference>
<evidence type="ECO:0000313" key="13">
    <source>
        <dbReference type="Proteomes" id="UP001213000"/>
    </source>
</evidence>
<feature type="domain" description="C2H2-type" evidence="11">
    <location>
        <begin position="194"/>
        <end position="223"/>
    </location>
</feature>
<proteinExistence type="predicted"/>
<feature type="domain" description="C2H2-type" evidence="11">
    <location>
        <begin position="101"/>
        <end position="128"/>
    </location>
</feature>
<keyword evidence="6" id="KW-0805">Transcription regulation</keyword>
<evidence type="ECO:0000256" key="6">
    <source>
        <dbReference type="ARBA" id="ARBA00023015"/>
    </source>
</evidence>
<evidence type="ECO:0000256" key="10">
    <source>
        <dbReference type="SAM" id="MobiDB-lite"/>
    </source>
</evidence>
<protein>
    <recommendedName>
        <fullName evidence="11">C2H2-type domain-containing protein</fullName>
    </recommendedName>
</protein>
<keyword evidence="2" id="KW-0479">Metal-binding</keyword>
<keyword evidence="8" id="KW-0539">Nucleus</keyword>
<feature type="compositionally biased region" description="Basic and acidic residues" evidence="10">
    <location>
        <begin position="28"/>
        <end position="39"/>
    </location>
</feature>
<evidence type="ECO:0000256" key="2">
    <source>
        <dbReference type="ARBA" id="ARBA00022723"/>
    </source>
</evidence>
<keyword evidence="13" id="KW-1185">Reference proteome</keyword>
<dbReference type="InterPro" id="IPR036236">
    <property type="entry name" value="Znf_C2H2_sf"/>
</dbReference>
<comment type="caution">
    <text evidence="12">The sequence shown here is derived from an EMBL/GenBank/DDBJ whole genome shotgun (WGS) entry which is preliminary data.</text>
</comment>
<dbReference type="InterPro" id="IPR013087">
    <property type="entry name" value="Znf_C2H2_type"/>
</dbReference>
<dbReference type="PROSITE" id="PS00028">
    <property type="entry name" value="ZINC_FINGER_C2H2_1"/>
    <property type="match status" value="7"/>
</dbReference>
<dbReference type="FunFam" id="3.30.160.60:FF:000032">
    <property type="entry name" value="Krueppel-like factor 4"/>
    <property type="match status" value="1"/>
</dbReference>
<gene>
    <name evidence="12" type="ORF">NP233_g4941</name>
</gene>
<dbReference type="Pfam" id="PF00096">
    <property type="entry name" value="zf-C2H2"/>
    <property type="match status" value="2"/>
</dbReference>
<dbReference type="EMBL" id="JANIEX010000279">
    <property type="protein sequence ID" value="KAJ3569593.1"/>
    <property type="molecule type" value="Genomic_DNA"/>
</dbReference>
<dbReference type="PANTHER" id="PTHR46179">
    <property type="entry name" value="ZINC FINGER PROTEIN"/>
    <property type="match status" value="1"/>
</dbReference>
<dbReference type="GO" id="GO:0006357">
    <property type="term" value="P:regulation of transcription by RNA polymerase II"/>
    <property type="evidence" value="ECO:0007669"/>
    <property type="project" value="TreeGrafter"/>
</dbReference>
<feature type="domain" description="C2H2-type" evidence="11">
    <location>
        <begin position="71"/>
        <end position="100"/>
    </location>
</feature>
<feature type="domain" description="C2H2-type" evidence="11">
    <location>
        <begin position="348"/>
        <end position="378"/>
    </location>
</feature>
<accession>A0AAD5VW26</accession>
<keyword evidence="3" id="KW-0677">Repeat</keyword>
<dbReference type="InterPro" id="IPR051061">
    <property type="entry name" value="Zinc_finger_trans_reg"/>
</dbReference>
<comment type="subcellular location">
    <subcellularLocation>
        <location evidence="1">Nucleus</location>
    </subcellularLocation>
</comment>
<evidence type="ECO:0000256" key="9">
    <source>
        <dbReference type="PROSITE-ProRule" id="PRU00042"/>
    </source>
</evidence>
<evidence type="ECO:0000313" key="12">
    <source>
        <dbReference type="EMBL" id="KAJ3569593.1"/>
    </source>
</evidence>
<feature type="domain" description="C2H2-type" evidence="11">
    <location>
        <begin position="161"/>
        <end position="191"/>
    </location>
</feature>
<evidence type="ECO:0000256" key="3">
    <source>
        <dbReference type="ARBA" id="ARBA00022737"/>
    </source>
</evidence>
<dbReference type="Proteomes" id="UP001213000">
    <property type="component" value="Unassembled WGS sequence"/>
</dbReference>
<feature type="domain" description="C2H2-type" evidence="11">
    <location>
        <begin position="131"/>
        <end position="160"/>
    </location>
</feature>
<dbReference type="AlphaFoldDB" id="A0AAD5VW26"/>
<sequence>MSTAVLCQTNQVLGKRGKAGTPLFSFLRPREPKVDDPSESKGYLSPVASSSSSSAPVIINGKLQKNTKKRYHCIHKGCDKAYSKPSRLAEHERSHTGERPYKCETCNKSYLRETHLHAHARSHLPETSRPFICDKPGCDKRFWTSQHLRVHIGGHEGAKPFTCPEDGCSEAFAKHNQLRSHIATVHSPPGTKPYQCEQPECSKSFSTNQQLKAHAKTHDDKRYTCIHIQCLATSGETPTYFPNWSALQNHIRNAHPPTCTHEACAGRTFTTQKGLRAHMKLHEQRDMMEILEDDSADDEADHQPAKRRRGGDWGRDWKCDFENCAKDFKSKKALTVHKNVTHLGHRKFVCPHENCHKAYGYKHLLQRHTAKAHRSSDGETSSEYSDDALPASDEEEDDVDVSLVIEKITGYAYSQSTQAKITAGKALRCPFPDISGFEDANQRTENLGSQKLTGSTAREGTCDYAFRRAYDLRRHLQATHGLSAQKEAVELWVAEQKLAWYT</sequence>
<evidence type="ECO:0000256" key="7">
    <source>
        <dbReference type="ARBA" id="ARBA00023163"/>
    </source>
</evidence>
<dbReference type="FunFam" id="3.30.160.60:FF:002343">
    <property type="entry name" value="Zinc finger protein 33A"/>
    <property type="match status" value="1"/>
</dbReference>
<feature type="region of interest" description="Disordered" evidence="10">
    <location>
        <begin position="20"/>
        <end position="51"/>
    </location>
</feature>
<keyword evidence="7" id="KW-0804">Transcription</keyword>
<name>A0AAD5VW26_9AGAR</name>
<evidence type="ECO:0000256" key="8">
    <source>
        <dbReference type="ARBA" id="ARBA00023242"/>
    </source>
</evidence>
<organism evidence="12 13">
    <name type="scientific">Leucocoprinus birnbaumii</name>
    <dbReference type="NCBI Taxonomy" id="56174"/>
    <lineage>
        <taxon>Eukaryota</taxon>
        <taxon>Fungi</taxon>
        <taxon>Dikarya</taxon>
        <taxon>Basidiomycota</taxon>
        <taxon>Agaricomycotina</taxon>
        <taxon>Agaricomycetes</taxon>
        <taxon>Agaricomycetidae</taxon>
        <taxon>Agaricales</taxon>
        <taxon>Agaricineae</taxon>
        <taxon>Agaricaceae</taxon>
        <taxon>Leucocoprinus</taxon>
    </lineage>
</organism>
<dbReference type="PROSITE" id="PS50157">
    <property type="entry name" value="ZINC_FINGER_C2H2_2"/>
    <property type="match status" value="7"/>
</dbReference>
<evidence type="ECO:0000256" key="5">
    <source>
        <dbReference type="ARBA" id="ARBA00022833"/>
    </source>
</evidence>
<feature type="region of interest" description="Disordered" evidence="10">
    <location>
        <begin position="370"/>
        <end position="398"/>
    </location>
</feature>
<evidence type="ECO:0000256" key="4">
    <source>
        <dbReference type="ARBA" id="ARBA00022771"/>
    </source>
</evidence>
<dbReference type="GO" id="GO:0008270">
    <property type="term" value="F:zinc ion binding"/>
    <property type="evidence" value="ECO:0007669"/>
    <property type="project" value="UniProtKB-KW"/>
</dbReference>
<dbReference type="PANTHER" id="PTHR46179:SF13">
    <property type="entry name" value="C2H2-TYPE DOMAIN-CONTAINING PROTEIN"/>
    <property type="match status" value="1"/>
</dbReference>
<keyword evidence="4 9" id="KW-0863">Zinc-finger</keyword>
<dbReference type="Gene3D" id="3.30.160.60">
    <property type="entry name" value="Classic Zinc Finger"/>
    <property type="match status" value="6"/>
</dbReference>
<evidence type="ECO:0000256" key="1">
    <source>
        <dbReference type="ARBA" id="ARBA00004123"/>
    </source>
</evidence>
<dbReference type="GO" id="GO:0005634">
    <property type="term" value="C:nucleus"/>
    <property type="evidence" value="ECO:0007669"/>
    <property type="project" value="UniProtKB-SubCell"/>
</dbReference>